<feature type="region of interest" description="Disordered" evidence="1">
    <location>
        <begin position="74"/>
        <end position="101"/>
    </location>
</feature>
<reference evidence="2 3" key="1">
    <citation type="submission" date="2018-06" db="EMBL/GenBank/DDBJ databases">
        <title>Complete Genomes of Monosporascus.</title>
        <authorList>
            <person name="Robinson A.J."/>
            <person name="Natvig D.O."/>
        </authorList>
    </citation>
    <scope>NUCLEOTIDE SEQUENCE [LARGE SCALE GENOMIC DNA]</scope>
    <source>
        <strain evidence="2 3">CBS 110550</strain>
    </source>
</reference>
<accession>A0A4Q4TS50</accession>
<evidence type="ECO:0000256" key="1">
    <source>
        <dbReference type="SAM" id="MobiDB-lite"/>
    </source>
</evidence>
<keyword evidence="3" id="KW-1185">Reference proteome</keyword>
<feature type="compositionally biased region" description="Low complexity" evidence="1">
    <location>
        <begin position="12"/>
        <end position="25"/>
    </location>
</feature>
<dbReference type="EMBL" id="QJNU01000020">
    <property type="protein sequence ID" value="RYP10236.1"/>
    <property type="molecule type" value="Genomic_DNA"/>
</dbReference>
<dbReference type="Proteomes" id="UP000293360">
    <property type="component" value="Unassembled WGS sequence"/>
</dbReference>
<gene>
    <name evidence="2" type="ORF">DL764_000728</name>
</gene>
<proteinExistence type="predicted"/>
<feature type="compositionally biased region" description="Polar residues" evidence="1">
    <location>
        <begin position="1"/>
        <end position="11"/>
    </location>
</feature>
<feature type="compositionally biased region" description="Basic and acidic residues" evidence="1">
    <location>
        <begin position="48"/>
        <end position="60"/>
    </location>
</feature>
<dbReference type="OrthoDB" id="5325276at2759"/>
<dbReference type="AlphaFoldDB" id="A0A4Q4TS50"/>
<feature type="region of interest" description="Disordered" evidence="1">
    <location>
        <begin position="1"/>
        <end position="60"/>
    </location>
</feature>
<evidence type="ECO:0000313" key="2">
    <source>
        <dbReference type="EMBL" id="RYP10236.1"/>
    </source>
</evidence>
<protein>
    <submittedName>
        <fullName evidence="2">Uncharacterized protein</fullName>
    </submittedName>
</protein>
<name>A0A4Q4TS50_9PEZI</name>
<evidence type="ECO:0000313" key="3">
    <source>
        <dbReference type="Proteomes" id="UP000293360"/>
    </source>
</evidence>
<organism evidence="2 3">
    <name type="scientific">Monosporascus ibericus</name>
    <dbReference type="NCBI Taxonomy" id="155417"/>
    <lineage>
        <taxon>Eukaryota</taxon>
        <taxon>Fungi</taxon>
        <taxon>Dikarya</taxon>
        <taxon>Ascomycota</taxon>
        <taxon>Pezizomycotina</taxon>
        <taxon>Sordariomycetes</taxon>
        <taxon>Xylariomycetidae</taxon>
        <taxon>Xylariales</taxon>
        <taxon>Xylariales incertae sedis</taxon>
        <taxon>Monosporascus</taxon>
    </lineage>
</organism>
<comment type="caution">
    <text evidence="2">The sequence shown here is derived from an EMBL/GenBank/DDBJ whole genome shotgun (WGS) entry which is preliminary data.</text>
</comment>
<sequence length="243" mass="26313">MNAATQKGQATKSTSGSSPAKSVSKSQRHQRPPPSGNDDYASSDDSFENPHKPKAENEKDLLFAENGYGFHGSQLPGLPGLFDAAVSRPTTSQSSQTRNDRVLHARSTSFDSEDSFPGFAAAYSNQPVEDGHLAISSGLKMPQVSHTITASMDGFVPDDSSDEELNFDIPRNRTASVRQSPARSRRRLGTANAVIEEEEEREPSVVDLAAITRLRRQIRSMRGINSPVVPADDQAGCLSDVER</sequence>